<evidence type="ECO:0000256" key="3">
    <source>
        <dbReference type="PROSITE-ProRule" id="PRU00464"/>
    </source>
</evidence>
<dbReference type="InterPro" id="IPR011146">
    <property type="entry name" value="HIT-like"/>
</dbReference>
<proteinExistence type="predicted"/>
<evidence type="ECO:0000313" key="6">
    <source>
        <dbReference type="Proteomes" id="UP000002704"/>
    </source>
</evidence>
<dbReference type="eggNOG" id="COG0537">
    <property type="taxonomic scope" value="Bacteria"/>
</dbReference>
<dbReference type="KEGG" id="pfo:Pfl01_5107"/>
<dbReference type="PROSITE" id="PS51084">
    <property type="entry name" value="HIT_2"/>
    <property type="match status" value="1"/>
</dbReference>
<dbReference type="CDD" id="cd01276">
    <property type="entry name" value="PKCI_related"/>
    <property type="match status" value="1"/>
</dbReference>
<dbReference type="InterPro" id="IPR019808">
    <property type="entry name" value="Histidine_triad_CS"/>
</dbReference>
<evidence type="ECO:0000259" key="4">
    <source>
        <dbReference type="PROSITE" id="PS51084"/>
    </source>
</evidence>
<dbReference type="AlphaFoldDB" id="Q3K5W0"/>
<evidence type="ECO:0000313" key="5">
    <source>
        <dbReference type="EMBL" id="ABA76844.1"/>
    </source>
</evidence>
<dbReference type="Proteomes" id="UP000002704">
    <property type="component" value="Chromosome"/>
</dbReference>
<dbReference type="InterPro" id="IPR001310">
    <property type="entry name" value="Histidine_triad_HIT"/>
</dbReference>
<dbReference type="Pfam" id="PF01230">
    <property type="entry name" value="HIT"/>
    <property type="match status" value="1"/>
</dbReference>
<protein>
    <submittedName>
        <fullName evidence="5">Putative HIT domain-containing protein</fullName>
    </submittedName>
</protein>
<dbReference type="HOGENOM" id="CLU_056776_8_1_6"/>
<dbReference type="PROSITE" id="PS00892">
    <property type="entry name" value="HIT_1"/>
    <property type="match status" value="1"/>
</dbReference>
<dbReference type="EMBL" id="CP000094">
    <property type="protein sequence ID" value="ABA76844.1"/>
    <property type="molecule type" value="Genomic_DNA"/>
</dbReference>
<evidence type="ECO:0000256" key="1">
    <source>
        <dbReference type="PIRSR" id="PIRSR601310-1"/>
    </source>
</evidence>
<dbReference type="FunFam" id="3.30.428.10:FF:000005">
    <property type="entry name" value="Histidine triad nucleotide-binding protein 1"/>
    <property type="match status" value="1"/>
</dbReference>
<gene>
    <name evidence="5" type="ordered locus">Pfl01_5107</name>
</gene>
<dbReference type="InterPro" id="IPR036265">
    <property type="entry name" value="HIT-like_sf"/>
</dbReference>
<dbReference type="PANTHER" id="PTHR23089">
    <property type="entry name" value="HISTIDINE TRIAD HIT PROTEIN"/>
    <property type="match status" value="1"/>
</dbReference>
<name>Q3K5W0_PSEPF</name>
<reference evidence="5 6" key="1">
    <citation type="journal article" date="2009" name="Genome Biol.">
        <title>Genomic and genetic analyses of diversity and plant interactions of Pseudomonas fluorescens.</title>
        <authorList>
            <person name="Silby M.W."/>
            <person name="Cerdeno-Tarraga A.M."/>
            <person name="Vernikos G.S."/>
            <person name="Giddens S.R."/>
            <person name="Jackson R.W."/>
            <person name="Preston G.M."/>
            <person name="Zhang X.X."/>
            <person name="Moon C.D."/>
            <person name="Gehrig S.M."/>
            <person name="Godfrey S.A."/>
            <person name="Knight C.G."/>
            <person name="Malone J.G."/>
            <person name="Robinson Z."/>
            <person name="Spiers A.J."/>
            <person name="Harris S."/>
            <person name="Challis G.L."/>
            <person name="Yaxley A.M."/>
            <person name="Harris D."/>
            <person name="Seeger K."/>
            <person name="Murphy L."/>
            <person name="Rutter S."/>
            <person name="Squares R."/>
            <person name="Quail M.A."/>
            <person name="Saunders E."/>
            <person name="Mavromatis K."/>
            <person name="Brettin T.S."/>
            <person name="Bentley S.D."/>
            <person name="Hothersall J."/>
            <person name="Stephens E."/>
            <person name="Thomas C.M."/>
            <person name="Parkhill J."/>
            <person name="Levy S.B."/>
            <person name="Rainey P.B."/>
            <person name="Thomson N.R."/>
        </authorList>
    </citation>
    <scope>NUCLEOTIDE SEQUENCE [LARGE SCALE GENOMIC DNA]</scope>
    <source>
        <strain evidence="5 6">Pf0-1</strain>
    </source>
</reference>
<dbReference type="GO" id="GO:0003824">
    <property type="term" value="F:catalytic activity"/>
    <property type="evidence" value="ECO:0007669"/>
    <property type="project" value="InterPro"/>
</dbReference>
<feature type="active site" description="Tele-AMP-histidine intermediate" evidence="1">
    <location>
        <position position="112"/>
    </location>
</feature>
<accession>Q3K5W0</accession>
<dbReference type="PRINTS" id="PR00332">
    <property type="entry name" value="HISTRIAD"/>
</dbReference>
<dbReference type="Gene3D" id="3.30.428.10">
    <property type="entry name" value="HIT-like"/>
    <property type="match status" value="1"/>
</dbReference>
<evidence type="ECO:0000256" key="2">
    <source>
        <dbReference type="PIRSR" id="PIRSR601310-3"/>
    </source>
</evidence>
<feature type="short sequence motif" description="Histidine triad motif" evidence="2 3">
    <location>
        <begin position="110"/>
        <end position="114"/>
    </location>
</feature>
<dbReference type="SUPFAM" id="SSF54197">
    <property type="entry name" value="HIT-like"/>
    <property type="match status" value="1"/>
</dbReference>
<feature type="domain" description="HIT" evidence="4">
    <location>
        <begin position="18"/>
        <end position="126"/>
    </location>
</feature>
<sequence length="126" mass="14217">MSTLRPAQTTEKTAVDTLFTKIINREIPAKIIYEDDQVLAFHDIAPQAPVHFLVIPKKPVRTLNDLTEDDKALAGHILFTAQRLALELGCEEGFRVVMNCNEMGGQTVYHIHMHVLGQRQMNWPPG</sequence>
<organism evidence="5 6">
    <name type="scientific">Pseudomonas fluorescens (strain Pf0-1)</name>
    <dbReference type="NCBI Taxonomy" id="205922"/>
    <lineage>
        <taxon>Bacteria</taxon>
        <taxon>Pseudomonadati</taxon>
        <taxon>Pseudomonadota</taxon>
        <taxon>Gammaproteobacteria</taxon>
        <taxon>Pseudomonadales</taxon>
        <taxon>Pseudomonadaceae</taxon>
        <taxon>Pseudomonas</taxon>
    </lineage>
</organism>